<evidence type="ECO:0000256" key="3">
    <source>
        <dbReference type="ARBA" id="ARBA00022448"/>
    </source>
</evidence>
<comment type="subcellular location">
    <subcellularLocation>
        <location evidence="1">Cell membrane</location>
        <topology evidence="1">Multi-pass membrane protein</topology>
    </subcellularLocation>
</comment>
<keyword evidence="3" id="KW-0813">Transport</keyword>
<keyword evidence="7 8" id="KW-0472">Membrane</keyword>
<evidence type="ECO:0000313" key="10">
    <source>
        <dbReference type="Proteomes" id="UP001294412"/>
    </source>
</evidence>
<dbReference type="InterPro" id="IPR000522">
    <property type="entry name" value="ABC_transptr_permease_BtuC"/>
</dbReference>
<dbReference type="PROSITE" id="PS51257">
    <property type="entry name" value="PROKAR_LIPOPROTEIN"/>
    <property type="match status" value="1"/>
</dbReference>
<dbReference type="Pfam" id="PF01032">
    <property type="entry name" value="FecCD"/>
    <property type="match status" value="1"/>
</dbReference>
<evidence type="ECO:0000256" key="2">
    <source>
        <dbReference type="ARBA" id="ARBA00007935"/>
    </source>
</evidence>
<dbReference type="Proteomes" id="UP001294412">
    <property type="component" value="Unassembled WGS sequence"/>
</dbReference>
<gene>
    <name evidence="9" type="ORF">U0C82_16980</name>
</gene>
<dbReference type="PANTHER" id="PTHR30472:SF27">
    <property type="entry name" value="PETROBACTIN IMPORT SYSTEM PERMEASE PROTEIN YCLN"/>
    <property type="match status" value="1"/>
</dbReference>
<reference evidence="9 10" key="1">
    <citation type="submission" date="2023-12" db="EMBL/GenBank/DDBJ databases">
        <title>Description of Novel Strain Fulvimarina sp. 2208YS6-2-32 isolated from Uroteuthis (Photololigo) edulis.</title>
        <authorList>
            <person name="Park J.-S."/>
        </authorList>
    </citation>
    <scope>NUCLEOTIDE SEQUENCE [LARGE SCALE GENOMIC DNA]</scope>
    <source>
        <strain evidence="9 10">2208YS6-2-32</strain>
    </source>
</reference>
<dbReference type="CDD" id="cd06550">
    <property type="entry name" value="TM_ABC_iron-siderophores_like"/>
    <property type="match status" value="1"/>
</dbReference>
<proteinExistence type="inferred from homology"/>
<evidence type="ECO:0000313" key="9">
    <source>
        <dbReference type="EMBL" id="MDY8110835.1"/>
    </source>
</evidence>
<organism evidence="9 10">
    <name type="scientific">Fulvimarina uroteuthidis</name>
    <dbReference type="NCBI Taxonomy" id="3098149"/>
    <lineage>
        <taxon>Bacteria</taxon>
        <taxon>Pseudomonadati</taxon>
        <taxon>Pseudomonadota</taxon>
        <taxon>Alphaproteobacteria</taxon>
        <taxon>Hyphomicrobiales</taxon>
        <taxon>Aurantimonadaceae</taxon>
        <taxon>Fulvimarina</taxon>
    </lineage>
</organism>
<comment type="caution">
    <text evidence="9">The sequence shown here is derived from an EMBL/GenBank/DDBJ whole genome shotgun (WGS) entry which is preliminary data.</text>
</comment>
<dbReference type="Gene3D" id="1.10.3470.10">
    <property type="entry name" value="ABC transporter involved in vitamin B12 uptake, BtuC"/>
    <property type="match status" value="1"/>
</dbReference>
<keyword evidence="4" id="KW-1003">Cell membrane</keyword>
<keyword evidence="10" id="KW-1185">Reference proteome</keyword>
<feature type="transmembrane region" description="Helical" evidence="8">
    <location>
        <begin position="87"/>
        <end position="106"/>
    </location>
</feature>
<dbReference type="PANTHER" id="PTHR30472">
    <property type="entry name" value="FERRIC ENTEROBACTIN TRANSPORT SYSTEM PERMEASE PROTEIN"/>
    <property type="match status" value="1"/>
</dbReference>
<keyword evidence="5 8" id="KW-0812">Transmembrane</keyword>
<evidence type="ECO:0000256" key="5">
    <source>
        <dbReference type="ARBA" id="ARBA00022692"/>
    </source>
</evidence>
<evidence type="ECO:0000256" key="8">
    <source>
        <dbReference type="SAM" id="Phobius"/>
    </source>
</evidence>
<protein>
    <submittedName>
        <fullName evidence="9">Iron chelate uptake ABC transporter family permease subunit</fullName>
    </submittedName>
</protein>
<evidence type="ECO:0000256" key="1">
    <source>
        <dbReference type="ARBA" id="ARBA00004651"/>
    </source>
</evidence>
<feature type="transmembrane region" description="Helical" evidence="8">
    <location>
        <begin position="214"/>
        <end position="235"/>
    </location>
</feature>
<feature type="transmembrane region" description="Helical" evidence="8">
    <location>
        <begin position="55"/>
        <end position="75"/>
    </location>
</feature>
<evidence type="ECO:0000256" key="4">
    <source>
        <dbReference type="ARBA" id="ARBA00022475"/>
    </source>
</evidence>
<feature type="transmembrane region" description="Helical" evidence="8">
    <location>
        <begin position="297"/>
        <end position="316"/>
    </location>
</feature>
<dbReference type="RefSeq" id="WP_322188766.1">
    <property type="nucleotide sequence ID" value="NZ_JAXLPB010000006.1"/>
</dbReference>
<dbReference type="EMBL" id="JAXLPB010000006">
    <property type="protein sequence ID" value="MDY8110835.1"/>
    <property type="molecule type" value="Genomic_DNA"/>
</dbReference>
<name>A0ABU5I616_9HYPH</name>
<dbReference type="SUPFAM" id="SSF81345">
    <property type="entry name" value="ABC transporter involved in vitamin B12 uptake, BtuC"/>
    <property type="match status" value="1"/>
</dbReference>
<feature type="transmembrane region" description="Helical" evidence="8">
    <location>
        <begin position="270"/>
        <end position="291"/>
    </location>
</feature>
<sequence>MTHRSALLASGFGLGCLVLISLLVGAGDLSAATIVSGRLSADDLKLLFVSRLPRTLATLLSGAGLAVSGLIMQMLSSNRFVEPSTVGVTESAAFGMLTVTLLAPAMPVFAKMLVAAGFGLAGGVLFMAILARLRLRTGLIVPLVGLILSGIIGAGTSFLAYRYDLMQSLGAWMTGDFSMVLAGRYELLWIAFALTGFAVLAADRFTIAGMGRDVAIGLGLSYGQTVFLGLVLVSLVSAVTIVSVGAIPFVGLVVPNLVSILAGDNGRRTVPYVALSGAALVLACDIVGRIVRAPYEIPVGTTMGLIGSLVFLSLLFSGRTARG</sequence>
<comment type="similarity">
    <text evidence="2">Belongs to the binding-protein-dependent transport system permease family. FecCD subfamily.</text>
</comment>
<feature type="transmembrane region" description="Helical" evidence="8">
    <location>
        <begin position="138"/>
        <end position="161"/>
    </location>
</feature>
<evidence type="ECO:0000256" key="6">
    <source>
        <dbReference type="ARBA" id="ARBA00022989"/>
    </source>
</evidence>
<feature type="transmembrane region" description="Helical" evidence="8">
    <location>
        <begin position="112"/>
        <end position="131"/>
    </location>
</feature>
<accession>A0ABU5I616</accession>
<feature type="transmembrane region" description="Helical" evidence="8">
    <location>
        <begin position="181"/>
        <end position="202"/>
    </location>
</feature>
<feature type="transmembrane region" description="Helical" evidence="8">
    <location>
        <begin position="241"/>
        <end position="263"/>
    </location>
</feature>
<keyword evidence="6 8" id="KW-1133">Transmembrane helix</keyword>
<evidence type="ECO:0000256" key="7">
    <source>
        <dbReference type="ARBA" id="ARBA00023136"/>
    </source>
</evidence>
<dbReference type="InterPro" id="IPR037294">
    <property type="entry name" value="ABC_BtuC-like"/>
</dbReference>